<name>A0AC61RC21_9BACT</name>
<protein>
    <submittedName>
        <fullName evidence="1">DUF1848 domain-containing protein</fullName>
    </submittedName>
</protein>
<proteinExistence type="predicted"/>
<keyword evidence="2" id="KW-1185">Reference proteome</keyword>
<gene>
    <name evidence="1" type="ORF">E5331_17200</name>
</gene>
<reference evidence="1" key="1">
    <citation type="submission" date="2019-04" db="EMBL/GenBank/DDBJ databases">
        <title>Microbes associate with the intestines of laboratory mice.</title>
        <authorList>
            <person name="Navarre W."/>
            <person name="Wong E."/>
            <person name="Huang K."/>
            <person name="Tropini C."/>
            <person name="Ng K."/>
            <person name="Yu B."/>
        </authorList>
    </citation>
    <scope>NUCLEOTIDE SEQUENCE</scope>
    <source>
        <strain evidence="1">NM04_E33</strain>
    </source>
</reference>
<organism evidence="1 2">
    <name type="scientific">Lepagella muris</name>
    <dbReference type="NCBI Taxonomy" id="3032870"/>
    <lineage>
        <taxon>Bacteria</taxon>
        <taxon>Pseudomonadati</taxon>
        <taxon>Bacteroidota</taxon>
        <taxon>Bacteroidia</taxon>
        <taxon>Bacteroidales</taxon>
        <taxon>Muribaculaceae</taxon>
        <taxon>Lepagella</taxon>
    </lineage>
</organism>
<evidence type="ECO:0000313" key="1">
    <source>
        <dbReference type="EMBL" id="TGY76841.1"/>
    </source>
</evidence>
<accession>A0AC61RC21</accession>
<sequence length="358" mass="41579">MAKKWEKDSNLKLEDGRIVTAPAPCIVSASRSTDIPAFYADWFFHRLKMGYSVWRNPFNGVDSYISYSNVAFIVFWSKNPKPLLPHLPYLQELGIEYYIQFTLNDYVDERLEPGVPPLQERIDTFKRLVDFGGIGRVIWRFDPLILTDKIDENRLLEKVSKIGEQLKGYTEKLVFSFADILAYKKVKNNLEANHINYSEWTEEQILSFVRQLWKLNQRWGYTLATCGEKIDLEQLGVEHNHCVDDNLMIRFGWRNKTLMDFLGVEIRPIVFQASLFDEDQSVPSGAIILDDSHYAIKKTNNRDKGQRQFCGCMISKDIGQYNTCPHQCEYCYANTSKESAMVNWKSHKQNPIGEKITG</sequence>
<comment type="caution">
    <text evidence="1">The sequence shown here is derived from an EMBL/GenBank/DDBJ whole genome shotgun (WGS) entry which is preliminary data.</text>
</comment>
<evidence type="ECO:0000313" key="2">
    <source>
        <dbReference type="Proteomes" id="UP000306319"/>
    </source>
</evidence>
<dbReference type="Proteomes" id="UP000306319">
    <property type="component" value="Unassembled WGS sequence"/>
</dbReference>
<dbReference type="EMBL" id="SRYB01000035">
    <property type="protein sequence ID" value="TGY76841.1"/>
    <property type="molecule type" value="Genomic_DNA"/>
</dbReference>